<evidence type="ECO:0000256" key="1">
    <source>
        <dbReference type="SAM" id="MobiDB-lite"/>
    </source>
</evidence>
<proteinExistence type="predicted"/>
<keyword evidence="3" id="KW-1185">Reference proteome</keyword>
<dbReference type="AlphaFoldDB" id="A0A8J6HLW5"/>
<feature type="compositionally biased region" description="Basic and acidic residues" evidence="1">
    <location>
        <begin position="102"/>
        <end position="122"/>
    </location>
</feature>
<accession>A0A8J6HLW5</accession>
<name>A0A8J6HLW5_TENMO</name>
<reference evidence="2" key="1">
    <citation type="journal article" date="2020" name="J Insects Food Feed">
        <title>The yellow mealworm (Tenebrio molitor) genome: a resource for the emerging insects as food and feed industry.</title>
        <authorList>
            <person name="Eriksson T."/>
            <person name="Andere A."/>
            <person name="Kelstrup H."/>
            <person name="Emery V."/>
            <person name="Picard C."/>
        </authorList>
    </citation>
    <scope>NUCLEOTIDE SEQUENCE</scope>
    <source>
        <strain evidence="2">Stoneville</strain>
        <tissue evidence="2">Whole head</tissue>
    </source>
</reference>
<reference evidence="2" key="2">
    <citation type="submission" date="2021-08" db="EMBL/GenBank/DDBJ databases">
        <authorList>
            <person name="Eriksson T."/>
        </authorList>
    </citation>
    <scope>NUCLEOTIDE SEQUENCE</scope>
    <source>
        <strain evidence="2">Stoneville</strain>
        <tissue evidence="2">Whole head</tissue>
    </source>
</reference>
<feature type="region of interest" description="Disordered" evidence="1">
    <location>
        <begin position="102"/>
        <end position="141"/>
    </location>
</feature>
<organism evidence="2 3">
    <name type="scientific">Tenebrio molitor</name>
    <name type="common">Yellow mealworm beetle</name>
    <dbReference type="NCBI Taxonomy" id="7067"/>
    <lineage>
        <taxon>Eukaryota</taxon>
        <taxon>Metazoa</taxon>
        <taxon>Ecdysozoa</taxon>
        <taxon>Arthropoda</taxon>
        <taxon>Hexapoda</taxon>
        <taxon>Insecta</taxon>
        <taxon>Pterygota</taxon>
        <taxon>Neoptera</taxon>
        <taxon>Endopterygota</taxon>
        <taxon>Coleoptera</taxon>
        <taxon>Polyphaga</taxon>
        <taxon>Cucujiformia</taxon>
        <taxon>Tenebrionidae</taxon>
        <taxon>Tenebrio</taxon>
    </lineage>
</organism>
<comment type="caution">
    <text evidence="2">The sequence shown here is derived from an EMBL/GenBank/DDBJ whole genome shotgun (WGS) entry which is preliminary data.</text>
</comment>
<feature type="region of interest" description="Disordered" evidence="1">
    <location>
        <begin position="306"/>
        <end position="329"/>
    </location>
</feature>
<gene>
    <name evidence="2" type="ORF">GEV33_005727</name>
</gene>
<evidence type="ECO:0000313" key="3">
    <source>
        <dbReference type="Proteomes" id="UP000719412"/>
    </source>
</evidence>
<protein>
    <recommendedName>
        <fullName evidence="4">Reverse transcriptase/retrotransposon-derived protein RNase H-like domain-containing protein</fullName>
    </recommendedName>
</protein>
<dbReference type="EMBL" id="JABDTM020020381">
    <property type="protein sequence ID" value="KAH0817064.1"/>
    <property type="molecule type" value="Genomic_DNA"/>
</dbReference>
<evidence type="ECO:0008006" key="4">
    <source>
        <dbReference type="Google" id="ProtNLM"/>
    </source>
</evidence>
<sequence>MDTWETVTDALPRSFGEVKRNYKIFRKLLSRQQRDTEAVAMFINNPRALLSNLSPTPRLHEIHQIDVIYGLLSSKIRRLVPLDEWDNFDTFIAETRGVEDALKEEEIPEIEKGTKTRPKESGSHPCPPGSHDANNSRADNLGQPNWARLVVKRKCRWRQALSNSSNCEMTRVPSWTKFRKTNLFDCSIHTKKCSRRAMNPHHTRNTLTDDRPIGITRYRMALQRQAVLKEEIQRVVEESVIEDLPYTLKTDASSHTLRACLMQGEGPDNDLWKKKDSVAYVVTAVDNLERPLGKYHVSHLFEDEVAPGKRNPKFDDRPQDEVTSNEGAV</sequence>
<evidence type="ECO:0000313" key="2">
    <source>
        <dbReference type="EMBL" id="KAH0817064.1"/>
    </source>
</evidence>
<dbReference type="Proteomes" id="UP000719412">
    <property type="component" value="Unassembled WGS sequence"/>
</dbReference>